<organism evidence="3 4">
    <name type="scientific">Intrasporangium chromatireducens Q5-1</name>
    <dbReference type="NCBI Taxonomy" id="584657"/>
    <lineage>
        <taxon>Bacteria</taxon>
        <taxon>Bacillati</taxon>
        <taxon>Actinomycetota</taxon>
        <taxon>Actinomycetes</taxon>
        <taxon>Micrococcales</taxon>
        <taxon>Intrasporangiaceae</taxon>
        <taxon>Intrasporangium</taxon>
    </lineage>
</organism>
<keyword evidence="2" id="KW-1133">Transmembrane helix</keyword>
<keyword evidence="4" id="KW-1185">Reference proteome</keyword>
<name>W9GHU6_9MICO</name>
<evidence type="ECO:0008006" key="5">
    <source>
        <dbReference type="Google" id="ProtNLM"/>
    </source>
</evidence>
<keyword evidence="2" id="KW-0472">Membrane</keyword>
<evidence type="ECO:0000256" key="1">
    <source>
        <dbReference type="SAM" id="MobiDB-lite"/>
    </source>
</evidence>
<dbReference type="OrthoDB" id="3261033at2"/>
<feature type="transmembrane region" description="Helical" evidence="2">
    <location>
        <begin position="142"/>
        <end position="165"/>
    </location>
</feature>
<proteinExistence type="predicted"/>
<reference evidence="4" key="1">
    <citation type="submission" date="2013-08" db="EMBL/GenBank/DDBJ databases">
        <title>Intrasporangium oryzae NRRL B-24470.</title>
        <authorList>
            <person name="Liu H."/>
            <person name="Wang G."/>
        </authorList>
    </citation>
    <scope>NUCLEOTIDE SEQUENCE [LARGE SCALE GENOMIC DNA]</scope>
    <source>
        <strain evidence="4">Q5-1</strain>
    </source>
</reference>
<feature type="region of interest" description="Disordered" evidence="1">
    <location>
        <begin position="1"/>
        <end position="55"/>
    </location>
</feature>
<dbReference type="PATRIC" id="fig|584657.3.peg.3741"/>
<dbReference type="Pfam" id="PF14110">
    <property type="entry name" value="DUF4282"/>
    <property type="match status" value="1"/>
</dbReference>
<feature type="transmembrane region" description="Helical" evidence="2">
    <location>
        <begin position="117"/>
        <end position="136"/>
    </location>
</feature>
<dbReference type="InterPro" id="IPR025557">
    <property type="entry name" value="DUF4282"/>
</dbReference>
<evidence type="ECO:0000313" key="4">
    <source>
        <dbReference type="Proteomes" id="UP000019494"/>
    </source>
</evidence>
<dbReference type="AlphaFoldDB" id="W9GHU6"/>
<dbReference type="Proteomes" id="UP000019494">
    <property type="component" value="Unassembled WGS sequence"/>
</dbReference>
<protein>
    <recommendedName>
        <fullName evidence="5">DUF4282 domain-containing protein</fullName>
    </recommendedName>
</protein>
<accession>W9GHU6</accession>
<gene>
    <name evidence="3" type="ORF">N864_13195</name>
</gene>
<evidence type="ECO:0000313" key="3">
    <source>
        <dbReference type="EMBL" id="EWT04388.1"/>
    </source>
</evidence>
<dbReference type="RefSeq" id="WP_051518808.1">
    <property type="nucleotide sequence ID" value="NZ_AWQS01000256.1"/>
</dbReference>
<comment type="caution">
    <text evidence="3">The sequence shown here is derived from an EMBL/GenBank/DDBJ whole genome shotgun (WGS) entry which is preliminary data.</text>
</comment>
<evidence type="ECO:0000256" key="2">
    <source>
        <dbReference type="SAM" id="Phobius"/>
    </source>
</evidence>
<keyword evidence="2" id="KW-0812">Transmembrane</keyword>
<sequence length="190" mass="19831">MSHEYPPEQGAFGTSGTPPREGEATTPIPPVNDATTPVPPPPPAPHGGIGQPSGGYSQPYAGYGSPASGYAQQATPFSYGAAGSGGHPAPTGPADGRTGFLSALFDFSFTHFVTPQLVRIVYILVTIFLGLAWLFYTVVALAASTGFGLLVLVGGGFVFLIYLALARMSLEFFLSVVRMSEDIHKRLPQG</sequence>
<dbReference type="EMBL" id="AWQS01000256">
    <property type="protein sequence ID" value="EWT04388.1"/>
    <property type="molecule type" value="Genomic_DNA"/>
</dbReference>